<name>A0A9Q4XNL8_9ENTR</name>
<keyword evidence="6 11" id="KW-1133">Transmembrane helix</keyword>
<feature type="transmembrane region" description="Helical" evidence="11">
    <location>
        <begin position="125"/>
        <end position="148"/>
    </location>
</feature>
<dbReference type="Pfam" id="PF03741">
    <property type="entry name" value="TerC"/>
    <property type="match status" value="1"/>
</dbReference>
<dbReference type="SUPFAM" id="SSF56176">
    <property type="entry name" value="FAD-binding/transporter-associated domain-like"/>
    <property type="match status" value="1"/>
</dbReference>
<feature type="transmembrane region" description="Helical" evidence="11">
    <location>
        <begin position="184"/>
        <end position="207"/>
    </location>
</feature>
<evidence type="ECO:0000256" key="3">
    <source>
        <dbReference type="ARBA" id="ARBA00022475"/>
    </source>
</evidence>
<keyword evidence="5" id="KW-0677">Repeat</keyword>
<keyword evidence="3" id="KW-1003">Cell membrane</keyword>
<evidence type="ECO:0000256" key="6">
    <source>
        <dbReference type="ARBA" id="ARBA00022989"/>
    </source>
</evidence>
<comment type="subcellular location">
    <subcellularLocation>
        <location evidence="1">Cell membrane</location>
        <topology evidence="1">Multi-pass membrane protein</topology>
    </subcellularLocation>
</comment>
<dbReference type="AlphaFoldDB" id="A0A9Q4XNL8"/>
<dbReference type="InterPro" id="IPR005170">
    <property type="entry name" value="Transptr-assoc_dom"/>
</dbReference>
<evidence type="ECO:0000256" key="8">
    <source>
        <dbReference type="ARBA" id="ARBA00023136"/>
    </source>
</evidence>
<evidence type="ECO:0000256" key="1">
    <source>
        <dbReference type="ARBA" id="ARBA00004651"/>
    </source>
</evidence>
<dbReference type="GO" id="GO:0050660">
    <property type="term" value="F:flavin adenine dinucleotide binding"/>
    <property type="evidence" value="ECO:0007669"/>
    <property type="project" value="InterPro"/>
</dbReference>
<dbReference type="Gene3D" id="3.10.580.10">
    <property type="entry name" value="CBS-domain"/>
    <property type="match status" value="1"/>
</dbReference>
<dbReference type="Gene3D" id="3.30.465.10">
    <property type="match status" value="1"/>
</dbReference>
<dbReference type="SMART" id="SM01091">
    <property type="entry name" value="CorC_HlyC"/>
    <property type="match status" value="1"/>
</dbReference>
<feature type="transmembrane region" description="Helical" evidence="11">
    <location>
        <begin position="46"/>
        <end position="68"/>
    </location>
</feature>
<dbReference type="InterPro" id="IPR016169">
    <property type="entry name" value="FAD-bd_PCMH_sub2"/>
</dbReference>
<evidence type="ECO:0000256" key="4">
    <source>
        <dbReference type="ARBA" id="ARBA00022692"/>
    </source>
</evidence>
<dbReference type="PANTHER" id="PTHR22777">
    <property type="entry name" value="HEMOLYSIN-RELATED"/>
    <property type="match status" value="1"/>
</dbReference>
<evidence type="ECO:0000256" key="10">
    <source>
        <dbReference type="PROSITE-ProRule" id="PRU00703"/>
    </source>
</evidence>
<feature type="transmembrane region" description="Helical" evidence="11">
    <location>
        <begin position="12"/>
        <end position="34"/>
    </location>
</feature>
<accession>A0A9Q4XNL8</accession>
<dbReference type="Pfam" id="PF00571">
    <property type="entry name" value="CBS"/>
    <property type="match status" value="2"/>
</dbReference>
<gene>
    <name evidence="13" type="ORF">EHJ13_10850</name>
</gene>
<evidence type="ECO:0000313" key="14">
    <source>
        <dbReference type="Proteomes" id="UP000778262"/>
    </source>
</evidence>
<protein>
    <recommendedName>
        <fullName evidence="9">UPF0053 protein YegH</fullName>
    </recommendedName>
</protein>
<feature type="domain" description="CBS" evidence="12">
    <location>
        <begin position="307"/>
        <end position="370"/>
    </location>
</feature>
<dbReference type="InterPro" id="IPR000644">
    <property type="entry name" value="CBS_dom"/>
</dbReference>
<dbReference type="FunFam" id="3.10.580.10:FF:000011">
    <property type="entry name" value="TerC family inner membrane protein"/>
    <property type="match status" value="1"/>
</dbReference>
<evidence type="ECO:0000256" key="7">
    <source>
        <dbReference type="ARBA" id="ARBA00023122"/>
    </source>
</evidence>
<evidence type="ECO:0000256" key="2">
    <source>
        <dbReference type="ARBA" id="ARBA00006337"/>
    </source>
</evidence>
<evidence type="ECO:0000256" key="5">
    <source>
        <dbReference type="ARBA" id="ARBA00022737"/>
    </source>
</evidence>
<dbReference type="CDD" id="cd04590">
    <property type="entry name" value="CBS_pair_CorC_HlyC_assoc"/>
    <property type="match status" value="1"/>
</dbReference>
<proteinExistence type="inferred from homology"/>
<dbReference type="InterPro" id="IPR036318">
    <property type="entry name" value="FAD-bd_PCMH-like_sf"/>
</dbReference>
<evidence type="ECO:0000256" key="9">
    <source>
        <dbReference type="ARBA" id="ARBA00067323"/>
    </source>
</evidence>
<dbReference type="InterPro" id="IPR044751">
    <property type="entry name" value="Ion_transp-like_CBS"/>
</dbReference>
<reference evidence="13" key="1">
    <citation type="submission" date="2018-11" db="EMBL/GenBank/DDBJ databases">
        <title>Genomics analysis of Putative Virulence Factors on Adhesion and Cytotoxicity for Cronobacter spp.</title>
        <authorList>
            <person name="Cui J."/>
        </authorList>
    </citation>
    <scope>NUCLEOTIDE SEQUENCE</scope>
    <source>
        <strain evidence="13">SD69</strain>
    </source>
</reference>
<sequence>MEWIADPSIWAGLATLIVLELVLGIDNLVFIAILAEKLPPAQRDRARVTGLILAMVMRLGLLASVSWLVTLTTPLLTIKSFSFSARDLIMLLGGLFLLFKATVELNERLEGKDTANPTQRRGAKFWAVVAQIVILDAVFSLDSVITAVGMVDHLAVMMAAVIIAVSLMLLASKALTRFVNNHPTIVILCLSFLLMIGFSLIADGFGFHIPKGYLYAAIGFSIIIEALNQLAIFNRRRFLSTANQTLRQRTTEAVMRLISGKKEDADLDPQTASLLADYDNHPLFNLQEQLMIERVLNLNQRSVSSIMTSRHDVEHIDINAPEEQVRALLERNQHTRVVVRSEEDDDDDLLGVVHIIDLLQQSLRGEPLDLRALVRQPLVFPEGLPLLKALEQFRNARTHFAFVVDEFGSVEGVVTLSDVMETIAGNLPNEVEEIDARHDIQKNADGSWTANGHMPLEDLIQYVPLPLDEKREYHTLAGLMMEYLQRIPGVGETLNVGHYQLKTLKVEHHRIQKVQIIAETIPDDVMPEDV</sequence>
<feature type="transmembrane region" description="Helical" evidence="11">
    <location>
        <begin position="213"/>
        <end position="233"/>
    </location>
</feature>
<keyword evidence="8 11" id="KW-0472">Membrane</keyword>
<dbReference type="PANTHER" id="PTHR22777:SF30">
    <property type="entry name" value="UPF0053 PROTEIN YEGH"/>
    <property type="match status" value="1"/>
</dbReference>
<keyword evidence="4 11" id="KW-0812">Transmembrane</keyword>
<feature type="transmembrane region" description="Helical" evidence="11">
    <location>
        <begin position="88"/>
        <end position="105"/>
    </location>
</feature>
<keyword evidence="7 10" id="KW-0129">CBS domain</keyword>
<evidence type="ECO:0000256" key="11">
    <source>
        <dbReference type="SAM" id="Phobius"/>
    </source>
</evidence>
<comment type="caution">
    <text evidence="13">The sequence shown here is derived from an EMBL/GenBank/DDBJ whole genome shotgun (WGS) entry which is preliminary data.</text>
</comment>
<dbReference type="Proteomes" id="UP000778262">
    <property type="component" value="Unassembled WGS sequence"/>
</dbReference>
<evidence type="ECO:0000313" key="13">
    <source>
        <dbReference type="EMBL" id="NCH87927.1"/>
    </source>
</evidence>
<dbReference type="SUPFAM" id="SSF54631">
    <property type="entry name" value="CBS-domain pair"/>
    <property type="match status" value="1"/>
</dbReference>
<feature type="transmembrane region" description="Helical" evidence="11">
    <location>
        <begin position="154"/>
        <end position="172"/>
    </location>
</feature>
<feature type="domain" description="CBS" evidence="12">
    <location>
        <begin position="373"/>
        <end position="431"/>
    </location>
</feature>
<dbReference type="InterPro" id="IPR046342">
    <property type="entry name" value="CBS_dom_sf"/>
</dbReference>
<dbReference type="PROSITE" id="PS51371">
    <property type="entry name" value="CBS"/>
    <property type="match status" value="2"/>
</dbReference>
<dbReference type="EMBL" id="RPBY01000004">
    <property type="protein sequence ID" value="NCH87927.1"/>
    <property type="molecule type" value="Genomic_DNA"/>
</dbReference>
<comment type="similarity">
    <text evidence="2">Belongs to the UPF0053 family.</text>
</comment>
<dbReference type="RefSeq" id="WP_038870764.1">
    <property type="nucleotide sequence ID" value="NZ_CP166012.1"/>
</dbReference>
<dbReference type="FunFam" id="3.30.465.10:FF:000007">
    <property type="entry name" value="TerC family inner membrane protein"/>
    <property type="match status" value="1"/>
</dbReference>
<evidence type="ECO:0000259" key="12">
    <source>
        <dbReference type="PROSITE" id="PS51371"/>
    </source>
</evidence>
<dbReference type="InterPro" id="IPR005496">
    <property type="entry name" value="Integral_membrane_TerC"/>
</dbReference>
<organism evidence="13 14">
    <name type="scientific">Cronobacter dublinensis</name>
    <dbReference type="NCBI Taxonomy" id="413497"/>
    <lineage>
        <taxon>Bacteria</taxon>
        <taxon>Pseudomonadati</taxon>
        <taxon>Pseudomonadota</taxon>
        <taxon>Gammaproteobacteria</taxon>
        <taxon>Enterobacterales</taxon>
        <taxon>Enterobacteriaceae</taxon>
        <taxon>Cronobacter</taxon>
    </lineage>
</organism>
<dbReference type="GO" id="GO:0005886">
    <property type="term" value="C:plasma membrane"/>
    <property type="evidence" value="ECO:0007669"/>
    <property type="project" value="UniProtKB-SubCell"/>
</dbReference>
<dbReference type="Pfam" id="PF03471">
    <property type="entry name" value="CorC_HlyC"/>
    <property type="match status" value="1"/>
</dbReference>